<dbReference type="Pfam" id="PF25719">
    <property type="entry name" value="UL145"/>
    <property type="match status" value="1"/>
</dbReference>
<protein>
    <submittedName>
        <fullName evidence="1">UL145 protein</fullName>
    </submittedName>
</protein>
<reference evidence="1" key="1">
    <citation type="submission" date="2010-01" db="EMBL/GenBank/DDBJ databases">
        <authorList>
            <person name="Ma Y."/>
            <person name="Ruan Q."/>
            <person name="Ji Y."/>
            <person name="Wang N."/>
            <person name="Li M."/>
            <person name="Qi Y."/>
            <person name="He R."/>
            <person name="Sun Z."/>
            <person name="Ren G."/>
        </authorList>
    </citation>
    <scope>NUCLEOTIDE SEQUENCE</scope>
    <source>
        <strain evidence="1">Han145</strain>
    </source>
</reference>
<evidence type="ECO:0000313" key="1">
    <source>
        <dbReference type="EMBL" id="ADG34187.1"/>
    </source>
</evidence>
<name>D6NSC6_HCMV</name>
<proteinExistence type="evidence at transcript level"/>
<organismHost>
    <name type="scientific">Homo sapiens</name>
    <name type="common">Human</name>
    <dbReference type="NCBI Taxonomy" id="9606"/>
</organismHost>
<dbReference type="InterPro" id="IPR057760">
    <property type="entry name" value="UL145-like"/>
</dbReference>
<sequence>MYGVLAHYYSFISSPSVMVNFKHHNAVQLLCARTRDGTAGWERLTHHASYHANYGAYAVLMATSQRKSLVLHRYSAVTAVALQLMPVEMLRKLDQSDWVRGAWIVSETFPTSDPKGFWSDDDSSMGGSEDC</sequence>
<accession>D6NSC6</accession>
<organism evidence="1">
    <name type="scientific">Human cytomegalovirus</name>
    <name type="common">HHV-5</name>
    <name type="synonym">Human herpesvirus 5</name>
    <dbReference type="NCBI Taxonomy" id="10359"/>
    <lineage>
        <taxon>Viruses</taxon>
        <taxon>Duplodnaviria</taxon>
        <taxon>Heunggongvirae</taxon>
        <taxon>Peploviricota</taxon>
        <taxon>Herviviricetes</taxon>
        <taxon>Herpesvirales</taxon>
        <taxon>Orthoherpesviridae</taxon>
        <taxon>Betaherpesvirinae</taxon>
        <taxon>Cytomegalovirus</taxon>
        <taxon>Cytomegalovirus humanbeta5</taxon>
    </lineage>
</organism>
<dbReference type="EMBL" id="GU585488">
    <property type="protein sequence ID" value="ADG34187.1"/>
    <property type="molecule type" value="mRNA"/>
</dbReference>
<gene>
    <name evidence="1" type="primary">UL145</name>
</gene>